<dbReference type="RefSeq" id="WP_062607332.1">
    <property type="nucleotide sequence ID" value="NZ_FCOX02000021.1"/>
</dbReference>
<feature type="signal peptide" evidence="1">
    <location>
        <begin position="1"/>
        <end position="29"/>
    </location>
</feature>
<dbReference type="GO" id="GO:0016787">
    <property type="term" value="F:hydrolase activity"/>
    <property type="evidence" value="ECO:0007669"/>
    <property type="project" value="UniProtKB-KW"/>
</dbReference>
<reference evidence="3" key="1">
    <citation type="submission" date="2016-01" db="EMBL/GenBank/DDBJ databases">
        <authorList>
            <person name="Peeters C."/>
        </authorList>
    </citation>
    <scope>NUCLEOTIDE SEQUENCE</scope>
    <source>
        <strain evidence="3">LMG 29321</strain>
    </source>
</reference>
<dbReference type="InterPro" id="IPR006680">
    <property type="entry name" value="Amidohydro-rel"/>
</dbReference>
<keyword evidence="3" id="KW-0378">Hydrolase</keyword>
<evidence type="ECO:0000256" key="1">
    <source>
        <dbReference type="SAM" id="SignalP"/>
    </source>
</evidence>
<accession>A0A158CKR0</accession>
<dbReference type="EMBL" id="FCOX02000021">
    <property type="protein sequence ID" value="SAK82860.1"/>
    <property type="molecule type" value="Genomic_DNA"/>
</dbReference>
<proteinExistence type="predicted"/>
<evidence type="ECO:0000313" key="4">
    <source>
        <dbReference type="Proteomes" id="UP000071859"/>
    </source>
</evidence>
<dbReference type="InterPro" id="IPR032466">
    <property type="entry name" value="Metal_Hydrolase"/>
</dbReference>
<keyword evidence="4" id="KW-1185">Reference proteome</keyword>
<dbReference type="InterPro" id="IPR052358">
    <property type="entry name" value="Aro_Compnd_Degr_Hydrolases"/>
</dbReference>
<dbReference type="SUPFAM" id="SSF51556">
    <property type="entry name" value="Metallo-dependent hydrolases"/>
    <property type="match status" value="1"/>
</dbReference>
<protein>
    <submittedName>
        <fullName evidence="3">2-pyrone-4,6-dicarboxylate hydrolase</fullName>
    </submittedName>
</protein>
<organism evidence="3 4">
    <name type="scientific">Caballeronia calidae</name>
    <dbReference type="NCBI Taxonomy" id="1777139"/>
    <lineage>
        <taxon>Bacteria</taxon>
        <taxon>Pseudomonadati</taxon>
        <taxon>Pseudomonadota</taxon>
        <taxon>Betaproteobacteria</taxon>
        <taxon>Burkholderiales</taxon>
        <taxon>Burkholderiaceae</taxon>
        <taxon>Caballeronia</taxon>
    </lineage>
</organism>
<dbReference type="Gene3D" id="3.20.20.140">
    <property type="entry name" value="Metal-dependent hydrolases"/>
    <property type="match status" value="1"/>
</dbReference>
<dbReference type="OrthoDB" id="9787654at2"/>
<name>A0A158CKR0_9BURK</name>
<dbReference type="AlphaFoldDB" id="A0A158CKR0"/>
<dbReference type="Proteomes" id="UP000071859">
    <property type="component" value="Unassembled WGS sequence"/>
</dbReference>
<keyword evidence="1" id="KW-0732">Signal</keyword>
<evidence type="ECO:0000259" key="2">
    <source>
        <dbReference type="Pfam" id="PF04909"/>
    </source>
</evidence>
<evidence type="ECO:0000313" key="3">
    <source>
        <dbReference type="EMBL" id="SAK82860.1"/>
    </source>
</evidence>
<gene>
    <name evidence="3" type="ORF">AWB78_04058</name>
</gene>
<dbReference type="Pfam" id="PF04909">
    <property type="entry name" value="Amidohydro_2"/>
    <property type="match status" value="1"/>
</dbReference>
<comment type="caution">
    <text evidence="3">The sequence shown here is derived from an EMBL/GenBank/DDBJ whole genome shotgun (WGS) entry which is preliminary data.</text>
</comment>
<feature type="domain" description="Amidohydrolase-related" evidence="2">
    <location>
        <begin position="48"/>
        <end position="325"/>
    </location>
</feature>
<dbReference type="PANTHER" id="PTHR35563:SF2">
    <property type="entry name" value="BARREL METAL-DEPENDENT HYDROLASE, PUTATIVE (AFU_ORTHOLOGUE AFUA_1G16240)-RELATED"/>
    <property type="match status" value="1"/>
</dbReference>
<sequence>MMDRRGFLVAAGAASLFCFDLASAQAAKAAKVAAPASPVGFRVPAGVVDSHCHVFDPARFAYSPKRRYTPPAATVADLRRFHASIGVQRTVVVQPSVYGTDNACLLDALRQFGASARGIAVIDKSFSGQQIDDLIGAGVRGVRINLEVGQNHDVEGAYRRLSETVETLRGRPAVIQIFAALPVIQALAPRIQAQPHPVVLDHFGFAKAAHGAQQAGFSALTGLMASGKVFVKLSAPYRISERAPYPDTAPIGRALVEAAPGQVVWGSDWPHTGATERRGNAKPTDIEPFREENEVRDFSLVKAWAHSETTRRRLLVENAVRLFGFSTDVGL</sequence>
<dbReference type="PANTHER" id="PTHR35563">
    <property type="entry name" value="BARREL METAL-DEPENDENT HYDROLASE, PUTATIVE (AFU_ORTHOLOGUE AFUA_1G16240)-RELATED"/>
    <property type="match status" value="1"/>
</dbReference>
<feature type="chain" id="PRO_5007623107" evidence="1">
    <location>
        <begin position="30"/>
        <end position="331"/>
    </location>
</feature>